<dbReference type="Gene3D" id="1.10.8.60">
    <property type="match status" value="1"/>
</dbReference>
<dbReference type="Gene3D" id="3.40.50.300">
    <property type="entry name" value="P-loop containing nucleotide triphosphate hydrolases"/>
    <property type="match status" value="1"/>
</dbReference>
<dbReference type="FunFam" id="3.40.50.300:FF:000175">
    <property type="entry name" value="ATP-dependent zinc metalloprotease FTSH 4"/>
    <property type="match status" value="1"/>
</dbReference>
<feature type="transmembrane region" description="Helical" evidence="16">
    <location>
        <begin position="569"/>
        <end position="586"/>
    </location>
</feature>
<keyword evidence="6" id="KW-0479">Metal-binding</keyword>
<dbReference type="Pfam" id="PF01535">
    <property type="entry name" value="PPR"/>
    <property type="match status" value="4"/>
</dbReference>
<keyword evidence="9" id="KW-0378">Hydrolase</keyword>
<keyword evidence="10" id="KW-0862">Zinc</keyword>
<keyword evidence="5" id="KW-0645">Protease</keyword>
<dbReference type="FunFam" id="1.25.40.10:FF:000090">
    <property type="entry name" value="Pentatricopeptide repeat-containing protein, chloroplastic"/>
    <property type="match status" value="1"/>
</dbReference>
<dbReference type="CDD" id="cd19501">
    <property type="entry name" value="RecA-like_FtsH"/>
    <property type="match status" value="1"/>
</dbReference>
<feature type="repeat" description="PPR" evidence="15">
    <location>
        <begin position="312"/>
        <end position="346"/>
    </location>
</feature>
<keyword evidence="7" id="KW-0677">Repeat</keyword>
<evidence type="ECO:0000256" key="6">
    <source>
        <dbReference type="ARBA" id="ARBA00022723"/>
    </source>
</evidence>
<evidence type="ECO:0000256" key="11">
    <source>
        <dbReference type="ARBA" id="ARBA00022840"/>
    </source>
</evidence>
<feature type="repeat" description="PPR" evidence="15">
    <location>
        <begin position="75"/>
        <end position="109"/>
    </location>
</feature>
<dbReference type="Proteomes" id="UP000316621">
    <property type="component" value="Chromosome 2"/>
</dbReference>
<dbReference type="Pfam" id="PF13041">
    <property type="entry name" value="PPR_2"/>
    <property type="match status" value="2"/>
</dbReference>
<comment type="cofactor">
    <cofactor evidence="1">
        <name>Zn(2+)</name>
        <dbReference type="ChEBI" id="CHEBI:29105"/>
    </cofactor>
</comment>
<dbReference type="PROSITE" id="PS00674">
    <property type="entry name" value="AAA"/>
    <property type="match status" value="1"/>
</dbReference>
<feature type="transmembrane region" description="Helical" evidence="16">
    <location>
        <begin position="598"/>
        <end position="616"/>
    </location>
</feature>
<evidence type="ECO:0000256" key="8">
    <source>
        <dbReference type="ARBA" id="ARBA00022741"/>
    </source>
</evidence>
<dbReference type="Gene3D" id="1.20.58.760">
    <property type="entry name" value="Peptidase M41"/>
    <property type="match status" value="1"/>
</dbReference>
<dbReference type="InterPro" id="IPR011990">
    <property type="entry name" value="TPR-like_helical_dom_sf"/>
</dbReference>
<dbReference type="SUPFAM" id="SSF140990">
    <property type="entry name" value="FtsH protease domain-like"/>
    <property type="match status" value="1"/>
</dbReference>
<dbReference type="NCBIfam" id="TIGR01241">
    <property type="entry name" value="FtsH_fam"/>
    <property type="match status" value="1"/>
</dbReference>
<comment type="subcellular location">
    <subcellularLocation>
        <location evidence="2">Mitochondrion</location>
    </subcellularLocation>
</comment>
<dbReference type="GO" id="GO:0004222">
    <property type="term" value="F:metalloendopeptidase activity"/>
    <property type="evidence" value="ECO:0007669"/>
    <property type="project" value="InterPro"/>
</dbReference>
<evidence type="ECO:0000256" key="10">
    <source>
        <dbReference type="ARBA" id="ARBA00022833"/>
    </source>
</evidence>
<dbReference type="InterPro" id="IPR000642">
    <property type="entry name" value="Peptidase_M41"/>
</dbReference>
<dbReference type="GO" id="GO:0005524">
    <property type="term" value="F:ATP binding"/>
    <property type="evidence" value="ECO:0007669"/>
    <property type="project" value="UniProtKB-KW"/>
</dbReference>
<evidence type="ECO:0000256" key="16">
    <source>
        <dbReference type="SAM" id="Phobius"/>
    </source>
</evidence>
<dbReference type="NCBIfam" id="TIGR00756">
    <property type="entry name" value="PPR"/>
    <property type="match status" value="4"/>
</dbReference>
<dbReference type="SUPFAM" id="SSF52540">
    <property type="entry name" value="P-loop containing nucleoside triphosphate hydrolases"/>
    <property type="match status" value="1"/>
</dbReference>
<dbReference type="Pfam" id="PF00004">
    <property type="entry name" value="AAA"/>
    <property type="match status" value="1"/>
</dbReference>
<feature type="repeat" description="PPR" evidence="15">
    <location>
        <begin position="211"/>
        <end position="245"/>
    </location>
</feature>
<evidence type="ECO:0000256" key="12">
    <source>
        <dbReference type="ARBA" id="ARBA00022946"/>
    </source>
</evidence>
<dbReference type="Pfam" id="PF14432">
    <property type="entry name" value="DYW_deaminase"/>
    <property type="match status" value="1"/>
</dbReference>
<keyword evidence="12" id="KW-0809">Transit peptide</keyword>
<dbReference type="InterPro" id="IPR041569">
    <property type="entry name" value="AAA_lid_3"/>
</dbReference>
<evidence type="ECO:0000256" key="14">
    <source>
        <dbReference type="ARBA" id="ARBA00023128"/>
    </source>
</evidence>
<dbReference type="FunFam" id="1.20.58.760:FF:000002">
    <property type="entry name" value="ATP-dependent zinc metalloprotease FtsH"/>
    <property type="match status" value="1"/>
</dbReference>
<dbReference type="GO" id="GO:0004176">
    <property type="term" value="F:ATP-dependent peptidase activity"/>
    <property type="evidence" value="ECO:0007669"/>
    <property type="project" value="InterPro"/>
</dbReference>
<evidence type="ECO:0000256" key="5">
    <source>
        <dbReference type="ARBA" id="ARBA00022670"/>
    </source>
</evidence>
<dbReference type="InterPro" id="IPR003960">
    <property type="entry name" value="ATPase_AAA_CS"/>
</dbReference>
<dbReference type="Pfam" id="PF01434">
    <property type="entry name" value="Peptidase_M41"/>
    <property type="match status" value="1"/>
</dbReference>
<dbReference type="FunFam" id="1.25.40.10:FF:000393">
    <property type="entry name" value="Pentatricopeptide repeat-containing protein At1g20230"/>
    <property type="match status" value="1"/>
</dbReference>
<dbReference type="InterPro" id="IPR003959">
    <property type="entry name" value="ATPase_AAA_core"/>
</dbReference>
<feature type="domain" description="AAA+ ATPase" evidence="17">
    <location>
        <begin position="797"/>
        <end position="932"/>
    </location>
</feature>
<evidence type="ECO:0000256" key="1">
    <source>
        <dbReference type="ARBA" id="ARBA00001947"/>
    </source>
</evidence>
<evidence type="ECO:0000256" key="3">
    <source>
        <dbReference type="ARBA" id="ARBA00010044"/>
    </source>
</evidence>
<dbReference type="InterPro" id="IPR027417">
    <property type="entry name" value="P-loop_NTPase"/>
</dbReference>
<name>A0A4Y7IT54_PAPSO</name>
<dbReference type="InterPro" id="IPR032867">
    <property type="entry name" value="DYW_dom"/>
</dbReference>
<evidence type="ECO:0000313" key="18">
    <source>
        <dbReference type="EMBL" id="RZC51867.1"/>
    </source>
</evidence>
<reference evidence="18 19" key="1">
    <citation type="journal article" date="2018" name="Science">
        <title>The opium poppy genome and morphinan production.</title>
        <authorList>
            <person name="Guo L."/>
            <person name="Winzer T."/>
            <person name="Yang X."/>
            <person name="Li Y."/>
            <person name="Ning Z."/>
            <person name="He Z."/>
            <person name="Teodor R."/>
            <person name="Lu Y."/>
            <person name="Bowser T.A."/>
            <person name="Graham I.A."/>
            <person name="Ye K."/>
        </authorList>
    </citation>
    <scope>NUCLEOTIDE SEQUENCE [LARGE SCALE GENOMIC DNA]</scope>
    <source>
        <strain evidence="19">cv. HN1</strain>
        <tissue evidence="18">Leaves</tissue>
    </source>
</reference>
<protein>
    <recommendedName>
        <fullName evidence="17">AAA+ ATPase domain-containing protein</fullName>
    </recommendedName>
</protein>
<dbReference type="Gramene" id="RZC51867">
    <property type="protein sequence ID" value="RZC51867"/>
    <property type="gene ID" value="C5167_020295"/>
</dbReference>
<dbReference type="PROSITE" id="PS51375">
    <property type="entry name" value="PPR"/>
    <property type="match status" value="5"/>
</dbReference>
<dbReference type="Gene3D" id="1.25.40.10">
    <property type="entry name" value="Tetratricopeptide repeat domain"/>
    <property type="match status" value="3"/>
</dbReference>
<evidence type="ECO:0000259" key="17">
    <source>
        <dbReference type="SMART" id="SM00382"/>
    </source>
</evidence>
<keyword evidence="11" id="KW-0067">ATP-binding</keyword>
<dbReference type="GO" id="GO:0016887">
    <property type="term" value="F:ATP hydrolysis activity"/>
    <property type="evidence" value="ECO:0007669"/>
    <property type="project" value="InterPro"/>
</dbReference>
<sequence length="1229" mass="135662">MRNSGVSSDGFTFPLVIKACTSVGDSKLCKAIHGHVLVSGYQFNLHVGNELINGYGKMGLMDDAITVFDKMSHRNHVSWNTMFSGFAHNFDCDGAVKMFQLMEREGVEPHLLTWTSFISVHKRCGLHDRVIELFRGMRGRMNCSTGEVITVVLSSCAELDKFQMAKEIHGYVISVSWNALISSFADAGYCDDAQEIFSQLVNLDDQKLRPNVVTFSAVIGGFAAKQRENECFEVFREMLLSRVHPNSVTIASLLSLCAEVVALGIGKEIHGYSIRALMDKNILVGKGLVNMYTKCGDVMDGCSVFDHMDDRDLISWNSMIAGYGMHGQANEALTTFREMVKLGPKPDVVTFVALLSACSHAGLVTEGGKLFDQMSNEFLITPNMEHYSCIVDPLGRAGIFQEANKLIEKMPFEPDECVWVALLNACRIHKNTDVAEMIKSRLNLESEMTGTYMCLSNIYASHGRWEDAAKSPRMEAEGYVPDKSFVLQDVGDEEKKERLNGHSEKLEIAFGHANIPPNFPIRVTKNLRVCGDCHNWTKIFTKVAKREVIVRDGRGFHHFKDGLCSCGDYWLLYTLILTSCLLHRLIMEVNKHIKTAMWVVLNIVIITCFIAPDYAAENLRNLSQGFQSYTGGNFSRVHDSEGSSTDPTLLKNAEAVIRLFEKQPAQRSNTTALADYVKALVKVHRLEESELLNTLQRGVLGTGSAPIHMVTVDQGDFKAKLWRIFLNYILPILILKAFMGKGGLLNAMGLSEETEPSTKSGTKFSDVKGVDEAKAELEEIVHYLRDPKRFTSLGGKLPKGVLLVGPPGTGKTMLARAIAGEAEVPFFCKSGSDFDEMLVGVGPRRVKDLFAAAKKCAPCIIFIDEIDAFGKSRNPKEQNHPETLYQFLVELDGFKQNDGVIVIAATNFPESLDKALIRPGRFDRNVVVPLPDVEGRRQIMESYMSKVPGGGDVDLSIIARGTSGLSGAELANMVNVAAIKAAKDGAKEVSMADLEYAKDKIMMGSERKSAVISEKSRKLTAFHEGGHALVAIHTDGARPVHKATIVPRGMTLGMVAQLPDKDDETSVTCKQMLAMLDVCMGGRVAEEIIFGKSEVTAGAYSDFQQATSLARAMITKYGMSEKVGLVTHNYDDDGKSMSTKTRLLIEKEVKDLLDRAYTNAKTILTSHSIELHALANALLLKETLTGAQIKALLEQMRFQPVLNDSKNKRIPVRVPKPSFRVKRLGYVSS</sequence>
<feature type="repeat" description="PPR" evidence="15">
    <location>
        <begin position="347"/>
        <end position="377"/>
    </location>
</feature>
<keyword evidence="16" id="KW-1133">Transmembrane helix</keyword>
<dbReference type="GO" id="GO:0006508">
    <property type="term" value="P:proteolysis"/>
    <property type="evidence" value="ECO:0007669"/>
    <property type="project" value="UniProtKB-KW"/>
</dbReference>
<dbReference type="GO" id="GO:0016020">
    <property type="term" value="C:membrane"/>
    <property type="evidence" value="ECO:0007669"/>
    <property type="project" value="InterPro"/>
</dbReference>
<comment type="similarity">
    <text evidence="4">In the N-terminal section; belongs to the AAA ATPase family.</text>
</comment>
<keyword evidence="14" id="KW-0496">Mitochondrion</keyword>
<dbReference type="SMART" id="SM00382">
    <property type="entry name" value="AAA"/>
    <property type="match status" value="1"/>
</dbReference>
<organism evidence="18 19">
    <name type="scientific">Papaver somniferum</name>
    <name type="common">Opium poppy</name>
    <dbReference type="NCBI Taxonomy" id="3469"/>
    <lineage>
        <taxon>Eukaryota</taxon>
        <taxon>Viridiplantae</taxon>
        <taxon>Streptophyta</taxon>
        <taxon>Embryophyta</taxon>
        <taxon>Tracheophyta</taxon>
        <taxon>Spermatophyta</taxon>
        <taxon>Magnoliopsida</taxon>
        <taxon>Ranunculales</taxon>
        <taxon>Papaveraceae</taxon>
        <taxon>Papaveroideae</taxon>
        <taxon>Papaver</taxon>
    </lineage>
</organism>
<keyword evidence="16" id="KW-0472">Membrane</keyword>
<keyword evidence="19" id="KW-1185">Reference proteome</keyword>
<keyword evidence="13" id="KW-0482">Metalloprotease</keyword>
<keyword evidence="16" id="KW-0812">Transmembrane</keyword>
<feature type="repeat" description="PPR" evidence="15">
    <location>
        <begin position="44"/>
        <end position="74"/>
    </location>
</feature>
<dbReference type="PANTHER" id="PTHR23076:SF37">
    <property type="entry name" value="ATP-DEPENDENT ZINC METALLOPROTEASE FTSH 4, MITOCHONDRIAL"/>
    <property type="match status" value="1"/>
</dbReference>
<dbReference type="GO" id="GO:0008270">
    <property type="term" value="F:zinc ion binding"/>
    <property type="evidence" value="ECO:0007669"/>
    <property type="project" value="InterPro"/>
</dbReference>
<dbReference type="InterPro" id="IPR003593">
    <property type="entry name" value="AAA+_ATPase"/>
</dbReference>
<evidence type="ECO:0000256" key="7">
    <source>
        <dbReference type="ARBA" id="ARBA00022737"/>
    </source>
</evidence>
<dbReference type="PANTHER" id="PTHR23076">
    <property type="entry name" value="METALLOPROTEASE M41 FTSH"/>
    <property type="match status" value="1"/>
</dbReference>
<evidence type="ECO:0000256" key="2">
    <source>
        <dbReference type="ARBA" id="ARBA00004173"/>
    </source>
</evidence>
<dbReference type="GO" id="GO:0005739">
    <property type="term" value="C:mitochondrion"/>
    <property type="evidence" value="ECO:0007669"/>
    <property type="project" value="UniProtKB-SubCell"/>
</dbReference>
<evidence type="ECO:0000256" key="4">
    <source>
        <dbReference type="ARBA" id="ARBA00010550"/>
    </source>
</evidence>
<evidence type="ECO:0000256" key="15">
    <source>
        <dbReference type="PROSITE-ProRule" id="PRU00708"/>
    </source>
</evidence>
<dbReference type="GO" id="GO:0009507">
    <property type="term" value="C:chloroplast"/>
    <property type="evidence" value="ECO:0007669"/>
    <property type="project" value="TreeGrafter"/>
</dbReference>
<dbReference type="InterPro" id="IPR005936">
    <property type="entry name" value="FtsH"/>
</dbReference>
<dbReference type="EMBL" id="CM010716">
    <property type="protein sequence ID" value="RZC51867.1"/>
    <property type="molecule type" value="Genomic_DNA"/>
</dbReference>
<evidence type="ECO:0000256" key="13">
    <source>
        <dbReference type="ARBA" id="ARBA00023049"/>
    </source>
</evidence>
<dbReference type="InterPro" id="IPR002885">
    <property type="entry name" value="PPR_rpt"/>
</dbReference>
<accession>A0A4Y7IT54</accession>
<dbReference type="Pfam" id="PF17862">
    <property type="entry name" value="AAA_lid_3"/>
    <property type="match status" value="1"/>
</dbReference>
<dbReference type="GO" id="GO:0045037">
    <property type="term" value="P:protein import into chloroplast stroma"/>
    <property type="evidence" value="ECO:0007669"/>
    <property type="project" value="TreeGrafter"/>
</dbReference>
<dbReference type="HAMAP" id="MF_01458">
    <property type="entry name" value="FtsH"/>
    <property type="match status" value="1"/>
</dbReference>
<dbReference type="STRING" id="3469.A0A4Y7IT54"/>
<dbReference type="FunFam" id="1.10.8.60:FF:000001">
    <property type="entry name" value="ATP-dependent zinc metalloprotease FtsH"/>
    <property type="match status" value="1"/>
</dbReference>
<evidence type="ECO:0000313" key="19">
    <source>
        <dbReference type="Proteomes" id="UP000316621"/>
    </source>
</evidence>
<comment type="similarity">
    <text evidence="3">In the C-terminal section; belongs to the peptidase M41 family.</text>
</comment>
<keyword evidence="8" id="KW-0547">Nucleotide-binding</keyword>
<dbReference type="AlphaFoldDB" id="A0A4Y7IT54"/>
<dbReference type="InterPro" id="IPR037219">
    <property type="entry name" value="Peptidase_M41-like"/>
</dbReference>
<gene>
    <name evidence="18" type="ORF">C5167_020295</name>
</gene>
<proteinExistence type="inferred from homology"/>
<evidence type="ECO:0000256" key="9">
    <source>
        <dbReference type="ARBA" id="ARBA00022801"/>
    </source>
</evidence>